<dbReference type="InterPro" id="IPR036865">
    <property type="entry name" value="CRAL-TRIO_dom_sf"/>
</dbReference>
<evidence type="ECO:0000259" key="2">
    <source>
        <dbReference type="Pfam" id="PF13716"/>
    </source>
</evidence>
<dbReference type="AlphaFoldDB" id="A0A5E4QW35"/>
<dbReference type="PANTHER" id="PTHR22826">
    <property type="entry name" value="RHO GUANINE EXCHANGE FACTOR-RELATED"/>
    <property type="match status" value="1"/>
</dbReference>
<dbReference type="Proteomes" id="UP000324832">
    <property type="component" value="Unassembled WGS sequence"/>
</dbReference>
<evidence type="ECO:0000313" key="4">
    <source>
        <dbReference type="Proteomes" id="UP000324832"/>
    </source>
</evidence>
<dbReference type="InterPro" id="IPR051336">
    <property type="entry name" value="RhoGEF_Guanine_NuclExch_SF"/>
</dbReference>
<organism evidence="3 4">
    <name type="scientific">Leptidea sinapis</name>
    <dbReference type="NCBI Taxonomy" id="189913"/>
    <lineage>
        <taxon>Eukaryota</taxon>
        <taxon>Metazoa</taxon>
        <taxon>Ecdysozoa</taxon>
        <taxon>Arthropoda</taxon>
        <taxon>Hexapoda</taxon>
        <taxon>Insecta</taxon>
        <taxon>Pterygota</taxon>
        <taxon>Neoptera</taxon>
        <taxon>Endopterygota</taxon>
        <taxon>Lepidoptera</taxon>
        <taxon>Glossata</taxon>
        <taxon>Ditrysia</taxon>
        <taxon>Papilionoidea</taxon>
        <taxon>Pieridae</taxon>
        <taxon>Dismorphiinae</taxon>
        <taxon>Leptidea</taxon>
    </lineage>
</organism>
<protein>
    <recommendedName>
        <fullName evidence="2">CRAL-TRIO domain-containing protein</fullName>
    </recommendedName>
</protein>
<dbReference type="Pfam" id="PF13716">
    <property type="entry name" value="CRAL_TRIO_2"/>
    <property type="match status" value="1"/>
</dbReference>
<feature type="domain" description="CRAL-TRIO" evidence="2">
    <location>
        <begin position="127"/>
        <end position="175"/>
    </location>
</feature>
<proteinExistence type="predicted"/>
<name>A0A5E4QW35_9NEOP</name>
<accession>A0A5E4QW35</accession>
<dbReference type="CDD" id="cd00170">
    <property type="entry name" value="SEC14"/>
    <property type="match status" value="1"/>
</dbReference>
<dbReference type="EMBL" id="FZQP02005888">
    <property type="protein sequence ID" value="VVD02208.1"/>
    <property type="molecule type" value="Genomic_DNA"/>
</dbReference>
<sequence length="226" mass="25511">MSDYDVASVSASVTACCRVRRSMQCFGFQEAECDGCSSENEDGRNVGELLLPQYVLATGGLARDHRPLISFPDNNNFHVLTPAEYRRLLLYLTSIPSLLEADMGFHIIIDRRKDRWNSVKAVLLRISKALSEVSSKLFKEEFRFRVLVCSSVDELYEHFDRSQLTPDLGGELQYNALKAELLSATSQGEELLTQVRKPNLTYNIINYSFNSMRLKNSLTVSGINTP</sequence>
<keyword evidence="1" id="KW-0344">Guanine-nucleotide releasing factor</keyword>
<reference evidence="3 4" key="1">
    <citation type="submission" date="2017-07" db="EMBL/GenBank/DDBJ databases">
        <authorList>
            <person name="Talla V."/>
            <person name="Backstrom N."/>
        </authorList>
    </citation>
    <scope>NUCLEOTIDE SEQUENCE [LARGE SCALE GENOMIC DNA]</scope>
</reference>
<evidence type="ECO:0000313" key="3">
    <source>
        <dbReference type="EMBL" id="VVD02208.1"/>
    </source>
</evidence>
<dbReference type="GO" id="GO:0005085">
    <property type="term" value="F:guanyl-nucleotide exchange factor activity"/>
    <property type="evidence" value="ECO:0007669"/>
    <property type="project" value="UniProtKB-KW"/>
</dbReference>
<dbReference type="PANTHER" id="PTHR22826:SF211">
    <property type="entry name" value="LD43457P"/>
    <property type="match status" value="1"/>
</dbReference>
<keyword evidence="4" id="KW-1185">Reference proteome</keyword>
<dbReference type="GO" id="GO:0005737">
    <property type="term" value="C:cytoplasm"/>
    <property type="evidence" value="ECO:0007669"/>
    <property type="project" value="TreeGrafter"/>
</dbReference>
<dbReference type="InterPro" id="IPR001251">
    <property type="entry name" value="CRAL-TRIO_dom"/>
</dbReference>
<gene>
    <name evidence="3" type="ORF">LSINAPIS_LOCUS12472</name>
</gene>
<dbReference type="SUPFAM" id="SSF52087">
    <property type="entry name" value="CRAL/TRIO domain"/>
    <property type="match status" value="1"/>
</dbReference>
<evidence type="ECO:0000256" key="1">
    <source>
        <dbReference type="ARBA" id="ARBA00022658"/>
    </source>
</evidence>